<name>A0ABT5YCS6_9GAMM</name>
<dbReference type="Proteomes" id="UP001143391">
    <property type="component" value="Unassembled WGS sequence"/>
</dbReference>
<dbReference type="PANTHER" id="PTHR42951">
    <property type="entry name" value="METALLO-BETA-LACTAMASE DOMAIN-CONTAINING"/>
    <property type="match status" value="1"/>
</dbReference>
<dbReference type="InterPro" id="IPR036866">
    <property type="entry name" value="RibonucZ/Hydroxyglut_hydro"/>
</dbReference>
<dbReference type="EMBL" id="JANCMW010000009">
    <property type="protein sequence ID" value="MDF0751491.1"/>
    <property type="molecule type" value="Genomic_DNA"/>
</dbReference>
<sequence>MLKSFILGFSLLVSSAGTLAQALDLDVLRADENSFYAGSVLVSGETEAVLIDAQFTRANAHRLVARILDSGKTLTAIYISHGDPDYYFGLETIQEAFPDVAIYASEPTLAHIRKTSEQKLAYWGPKLGANAPEALVMPEPLPGDTLTVDGKVLEVKGLDGPSPERSFVWIPSLKAVVGGVVLYNDVHLWLADSATTEERQEWLDIVDRISALEPEVVVAGHAMPAAATDISAVNFTRDYLTTFNRELVDHQQSDTLIERMEELYPAAGLDIALELGAKVTLGEMSW</sequence>
<evidence type="ECO:0000256" key="1">
    <source>
        <dbReference type="SAM" id="SignalP"/>
    </source>
</evidence>
<reference evidence="3" key="1">
    <citation type="submission" date="2022-07" db="EMBL/GenBank/DDBJ databases">
        <title>Marinobacter iranensis a new bacterium isolate from a hipersaline lake in Iran.</title>
        <authorList>
            <person name="Mohammad A.M.A."/>
            <person name="Cristina S.-P."/>
            <person name="Antonio V."/>
        </authorList>
    </citation>
    <scope>NUCLEOTIDE SEQUENCE</scope>
    <source>
        <strain evidence="3">71-i</strain>
    </source>
</reference>
<dbReference type="PANTHER" id="PTHR42951:SF14">
    <property type="entry name" value="METALLO-BETA-LACTAMASE SUPERFAMILY PROTEIN"/>
    <property type="match status" value="1"/>
</dbReference>
<keyword evidence="1" id="KW-0732">Signal</keyword>
<dbReference type="RefSeq" id="WP_275707803.1">
    <property type="nucleotide sequence ID" value="NZ_JANCMW010000009.1"/>
</dbReference>
<feature type="domain" description="Metallo-beta-lactamase" evidence="2">
    <location>
        <begin position="36"/>
        <end position="221"/>
    </location>
</feature>
<dbReference type="Pfam" id="PF00753">
    <property type="entry name" value="Lactamase_B"/>
    <property type="match status" value="1"/>
</dbReference>
<dbReference type="Gene3D" id="3.60.15.10">
    <property type="entry name" value="Ribonuclease Z/Hydroxyacylglutathione hydrolase-like"/>
    <property type="match status" value="1"/>
</dbReference>
<protein>
    <submittedName>
        <fullName evidence="3">MBL fold metallo-hydrolase</fullName>
    </submittedName>
</protein>
<proteinExistence type="predicted"/>
<feature type="signal peptide" evidence="1">
    <location>
        <begin position="1"/>
        <end position="22"/>
    </location>
</feature>
<dbReference type="CDD" id="cd07739">
    <property type="entry name" value="metallo-hydrolase-like_MBL-fold"/>
    <property type="match status" value="1"/>
</dbReference>
<evidence type="ECO:0000313" key="3">
    <source>
        <dbReference type="EMBL" id="MDF0751491.1"/>
    </source>
</evidence>
<keyword evidence="4" id="KW-1185">Reference proteome</keyword>
<organism evidence="3 4">
    <name type="scientific">Marinobacter iranensis</name>
    <dbReference type="NCBI Taxonomy" id="2962607"/>
    <lineage>
        <taxon>Bacteria</taxon>
        <taxon>Pseudomonadati</taxon>
        <taxon>Pseudomonadota</taxon>
        <taxon>Gammaproteobacteria</taxon>
        <taxon>Pseudomonadales</taxon>
        <taxon>Marinobacteraceae</taxon>
        <taxon>Marinobacter</taxon>
    </lineage>
</organism>
<gene>
    <name evidence="3" type="ORF">NLU14_14790</name>
</gene>
<dbReference type="InterPro" id="IPR050855">
    <property type="entry name" value="NDM-1-like"/>
</dbReference>
<evidence type="ECO:0000259" key="2">
    <source>
        <dbReference type="SMART" id="SM00849"/>
    </source>
</evidence>
<comment type="caution">
    <text evidence="3">The sequence shown here is derived from an EMBL/GenBank/DDBJ whole genome shotgun (WGS) entry which is preliminary data.</text>
</comment>
<accession>A0ABT5YCS6</accession>
<dbReference type="InterPro" id="IPR001279">
    <property type="entry name" value="Metallo-B-lactamas"/>
</dbReference>
<dbReference type="SUPFAM" id="SSF56281">
    <property type="entry name" value="Metallo-hydrolase/oxidoreductase"/>
    <property type="match status" value="1"/>
</dbReference>
<evidence type="ECO:0000313" key="4">
    <source>
        <dbReference type="Proteomes" id="UP001143391"/>
    </source>
</evidence>
<feature type="chain" id="PRO_5045882643" evidence="1">
    <location>
        <begin position="23"/>
        <end position="286"/>
    </location>
</feature>
<dbReference type="SMART" id="SM00849">
    <property type="entry name" value="Lactamase_B"/>
    <property type="match status" value="1"/>
</dbReference>